<sequence length="93" mass="8795">MHLDLSVHLEVGLRRIGFGVSFFRLPSFWGSEVGILGSGGGTGGSDAAGLRNEGGGGGAGAEAGFGGVGEAGFRNEGGGGGGGGALMEAAPSS</sequence>
<proteinExistence type="predicted"/>
<name>A0A9P8P106_9ASCO</name>
<evidence type="ECO:0000313" key="2">
    <source>
        <dbReference type="EMBL" id="KAH3662669.1"/>
    </source>
</evidence>
<dbReference type="AlphaFoldDB" id="A0A9P8P106"/>
<evidence type="ECO:0000313" key="3">
    <source>
        <dbReference type="Proteomes" id="UP000788993"/>
    </source>
</evidence>
<dbReference type="EMBL" id="JAEUBD010001266">
    <property type="protein sequence ID" value="KAH3662669.1"/>
    <property type="molecule type" value="Genomic_DNA"/>
</dbReference>
<gene>
    <name evidence="2" type="ORF">OGATHE_004244</name>
</gene>
<keyword evidence="3" id="KW-1185">Reference proteome</keyword>
<protein>
    <submittedName>
        <fullName evidence="2">Uncharacterized protein</fullName>
    </submittedName>
</protein>
<feature type="region of interest" description="Disordered" evidence="1">
    <location>
        <begin position="41"/>
        <end position="93"/>
    </location>
</feature>
<reference evidence="2" key="1">
    <citation type="journal article" date="2021" name="Open Biol.">
        <title>Shared evolutionary footprints suggest mitochondrial oxidative damage underlies multiple complex I losses in fungi.</title>
        <authorList>
            <person name="Schikora-Tamarit M.A."/>
            <person name="Marcet-Houben M."/>
            <person name="Nosek J."/>
            <person name="Gabaldon T."/>
        </authorList>
    </citation>
    <scope>NUCLEOTIDE SEQUENCE</scope>
    <source>
        <strain evidence="2">NCAIM Y.01608</strain>
    </source>
</reference>
<accession>A0A9P8P106</accession>
<organism evidence="2 3">
    <name type="scientific">Ogataea polymorpha</name>
    <dbReference type="NCBI Taxonomy" id="460523"/>
    <lineage>
        <taxon>Eukaryota</taxon>
        <taxon>Fungi</taxon>
        <taxon>Dikarya</taxon>
        <taxon>Ascomycota</taxon>
        <taxon>Saccharomycotina</taxon>
        <taxon>Pichiomycetes</taxon>
        <taxon>Pichiales</taxon>
        <taxon>Pichiaceae</taxon>
        <taxon>Ogataea</taxon>
    </lineage>
</organism>
<feature type="compositionally biased region" description="Gly residues" evidence="1">
    <location>
        <begin position="41"/>
        <end position="85"/>
    </location>
</feature>
<reference evidence="2" key="2">
    <citation type="submission" date="2021-01" db="EMBL/GenBank/DDBJ databases">
        <authorList>
            <person name="Schikora-Tamarit M.A."/>
        </authorList>
    </citation>
    <scope>NUCLEOTIDE SEQUENCE</scope>
    <source>
        <strain evidence="2">NCAIM Y.01608</strain>
    </source>
</reference>
<comment type="caution">
    <text evidence="2">The sequence shown here is derived from an EMBL/GenBank/DDBJ whole genome shotgun (WGS) entry which is preliminary data.</text>
</comment>
<evidence type="ECO:0000256" key="1">
    <source>
        <dbReference type="SAM" id="MobiDB-lite"/>
    </source>
</evidence>
<dbReference type="Proteomes" id="UP000788993">
    <property type="component" value="Unassembled WGS sequence"/>
</dbReference>